<evidence type="ECO:0000256" key="5">
    <source>
        <dbReference type="ARBA" id="ARBA00023010"/>
    </source>
</evidence>
<evidence type="ECO:0000256" key="1">
    <source>
        <dbReference type="ARBA" id="ARBA00004567"/>
    </source>
</evidence>
<dbReference type="GO" id="GO:0015031">
    <property type="term" value="P:protein transport"/>
    <property type="evidence" value="ECO:0007669"/>
    <property type="project" value="UniProtKB-KW"/>
</dbReference>
<proteinExistence type="predicted"/>
<keyword evidence="4" id="KW-0653">Protein transport</keyword>
<dbReference type="PANTHER" id="PTHR13437:SF2">
    <property type="entry name" value="NUCLEOPORIN P58_P45"/>
    <property type="match status" value="1"/>
</dbReference>
<name>A0A2U1JDN9_SMIAN</name>
<evidence type="ECO:0000256" key="8">
    <source>
        <dbReference type="SAM" id="MobiDB-lite"/>
    </source>
</evidence>
<dbReference type="AlphaFoldDB" id="A0A2U1JDN9"/>
<keyword evidence="5" id="KW-0811">Translocation</keyword>
<feature type="compositionally biased region" description="Low complexity" evidence="8">
    <location>
        <begin position="7"/>
        <end position="23"/>
    </location>
</feature>
<sequence length="415" mass="45038">MFNFGKTNTTQTLGTTQTPSTNQFSFGNTTATPQINTQPSILGSNATQPAANNTGTTNLFGTSNTANTANLFGTSNTANAANTTNLFGTSNTANAANTTNLFGTSNTANVTNTNTNTQNLFSTTNATSSNPFQISNTNINAQSQNKPAELAGGSVSENKQDLAIKRTTKFSDLPEQTRNMIIEIERFKKKQMDIGMLLQPEEALVQIDVVRKKTFQIEQSLTSIKLVLEKDTKRVEDAKNIINKCLREADRAVSVVSQAIDDTAWELSGLTPLQMAQRQKNLGSGTDWTNPSTGNLAANQIQREGLVLGRPADPLEASKRIQYVLMNSSATTDFFWNWLTETESKFNEIQSSLDSLEKYIKPATNKTGSGQADGHSASRKITEIIRNQSESLISLAQKLSSINESVIKLQGDLSN</sequence>
<evidence type="ECO:0000256" key="2">
    <source>
        <dbReference type="ARBA" id="ARBA00022448"/>
    </source>
</evidence>
<evidence type="ECO:0000256" key="7">
    <source>
        <dbReference type="ARBA" id="ARBA00023242"/>
    </source>
</evidence>
<dbReference type="Gene3D" id="6.10.140.1350">
    <property type="match status" value="1"/>
</dbReference>
<dbReference type="GO" id="GO:0005643">
    <property type="term" value="C:nuclear pore"/>
    <property type="evidence" value="ECO:0007669"/>
    <property type="project" value="UniProtKB-SubCell"/>
</dbReference>
<dbReference type="GO" id="GO:0017056">
    <property type="term" value="F:structural constituent of nuclear pore"/>
    <property type="evidence" value="ECO:0007669"/>
    <property type="project" value="InterPro"/>
</dbReference>
<reference evidence="9 10" key="1">
    <citation type="journal article" date="2018" name="MBio">
        <title>Comparative Genomics Reveals the Core Gene Toolbox for the Fungus-Insect Symbiosis.</title>
        <authorList>
            <person name="Wang Y."/>
            <person name="Stata M."/>
            <person name="Wang W."/>
            <person name="Stajich J.E."/>
            <person name="White M.M."/>
            <person name="Moncalvo J.M."/>
        </authorList>
    </citation>
    <scope>NUCLEOTIDE SEQUENCE [LARGE SCALE GENOMIC DNA]</scope>
    <source>
        <strain evidence="9 10">AUS-126-30</strain>
    </source>
</reference>
<organism evidence="9 10">
    <name type="scientific">Smittium angustum</name>
    <dbReference type="NCBI Taxonomy" id="133377"/>
    <lineage>
        <taxon>Eukaryota</taxon>
        <taxon>Fungi</taxon>
        <taxon>Fungi incertae sedis</taxon>
        <taxon>Zoopagomycota</taxon>
        <taxon>Kickxellomycotina</taxon>
        <taxon>Harpellomycetes</taxon>
        <taxon>Harpellales</taxon>
        <taxon>Legeriomycetaceae</taxon>
        <taxon>Smittium</taxon>
    </lineage>
</organism>
<keyword evidence="3" id="KW-0509">mRNA transport</keyword>
<evidence type="ECO:0000256" key="4">
    <source>
        <dbReference type="ARBA" id="ARBA00022927"/>
    </source>
</evidence>
<comment type="subcellular location">
    <subcellularLocation>
        <location evidence="1">Nucleus</location>
        <location evidence="1">Nuclear pore complex</location>
    </subcellularLocation>
</comment>
<gene>
    <name evidence="9" type="ORF">BB558_000628</name>
</gene>
<dbReference type="Proteomes" id="UP000245591">
    <property type="component" value="Unassembled WGS sequence"/>
</dbReference>
<keyword evidence="2" id="KW-0813">Transport</keyword>
<evidence type="ECO:0000313" key="9">
    <source>
        <dbReference type="EMBL" id="PWA03220.1"/>
    </source>
</evidence>
<protein>
    <submittedName>
        <fullName evidence="9">Uncharacterized protein</fullName>
    </submittedName>
</protein>
<comment type="caution">
    <text evidence="9">The sequence shown here is derived from an EMBL/GenBank/DDBJ whole genome shotgun (WGS) entry which is preliminary data.</text>
</comment>
<evidence type="ECO:0000313" key="10">
    <source>
        <dbReference type="Proteomes" id="UP000245591"/>
    </source>
</evidence>
<keyword evidence="10" id="KW-1185">Reference proteome</keyword>
<keyword evidence="7" id="KW-0539">Nucleus</keyword>
<keyword evidence="6" id="KW-0906">Nuclear pore complex</keyword>
<accession>A0A2U1JDN9</accession>
<dbReference type="InterPro" id="IPR024882">
    <property type="entry name" value="NUP58/p45/49"/>
</dbReference>
<dbReference type="GO" id="GO:0008139">
    <property type="term" value="F:nuclear localization sequence binding"/>
    <property type="evidence" value="ECO:0007669"/>
    <property type="project" value="InterPro"/>
</dbReference>
<dbReference type="GO" id="GO:0051028">
    <property type="term" value="P:mRNA transport"/>
    <property type="evidence" value="ECO:0007669"/>
    <property type="project" value="UniProtKB-KW"/>
</dbReference>
<feature type="compositionally biased region" description="Polar residues" evidence="8">
    <location>
        <begin position="24"/>
        <end position="54"/>
    </location>
</feature>
<evidence type="ECO:0000256" key="6">
    <source>
        <dbReference type="ARBA" id="ARBA00023132"/>
    </source>
</evidence>
<dbReference type="PANTHER" id="PTHR13437">
    <property type="entry name" value="NUCLEOPORIN P58/P45 NUCLEOPORIN-LIKE PROTEIN 1"/>
    <property type="match status" value="1"/>
</dbReference>
<evidence type="ECO:0000256" key="3">
    <source>
        <dbReference type="ARBA" id="ARBA00022816"/>
    </source>
</evidence>
<feature type="region of interest" description="Disordered" evidence="8">
    <location>
        <begin position="1"/>
        <end position="54"/>
    </location>
</feature>
<dbReference type="EMBL" id="MBFU01000025">
    <property type="protein sequence ID" value="PWA03220.1"/>
    <property type="molecule type" value="Genomic_DNA"/>
</dbReference>